<feature type="region of interest" description="Disordered" evidence="1">
    <location>
        <begin position="1052"/>
        <end position="1079"/>
    </location>
</feature>
<reference evidence="3" key="1">
    <citation type="submission" date="2022-10" db="EMBL/GenBank/DDBJ databases">
        <title>Chitinophaga sp. nov., isolated from soil.</title>
        <authorList>
            <person name="Jeon C.O."/>
        </authorList>
    </citation>
    <scope>NUCLEOTIDE SEQUENCE</scope>
    <source>
        <strain evidence="3">R8</strain>
    </source>
</reference>
<keyword evidence="2" id="KW-0472">Membrane</keyword>
<proteinExistence type="predicted"/>
<feature type="transmembrane region" description="Helical" evidence="2">
    <location>
        <begin position="344"/>
        <end position="362"/>
    </location>
</feature>
<feature type="transmembrane region" description="Helical" evidence="2">
    <location>
        <begin position="305"/>
        <end position="324"/>
    </location>
</feature>
<feature type="transmembrane region" description="Helical" evidence="2">
    <location>
        <begin position="144"/>
        <end position="162"/>
    </location>
</feature>
<evidence type="ECO:0000256" key="2">
    <source>
        <dbReference type="SAM" id="Phobius"/>
    </source>
</evidence>
<feature type="transmembrane region" description="Helical" evidence="2">
    <location>
        <begin position="280"/>
        <end position="298"/>
    </location>
</feature>
<feature type="transmembrane region" description="Helical" evidence="2">
    <location>
        <begin position="115"/>
        <end position="132"/>
    </location>
</feature>
<sequence>MNFNRTNNIVGWIVCIIACAVYLMTMEATGSLWDCGEFISAAYKVQVPHPPGAPLFVLIGRLFTIPFSPSEAALGVNIMSALSSGFTILFLFWTITHFARRIMIKPGEVITGEKMTVVMGAGIVGALAYTFSDSFWFSAVEGEVYAMSSLFTALVFWAILKWEHEADQKYADRWIVFIAYLMGLSIGVHLLNLLTIPAMVMVYYFKRGKVTGWGAFWAFVIGCLITGLVQKFVIQDTIKVSGMMDVFFVNTLGLPFFSGFAFYFVAILAVMAYGYKNPKFGVYAPIILVASVIVIPALSSGDKGIVRVFRVILTLGVLALPYILNMFNVQLTSEKIKHAVRLTTASIIFLLLGYSTYITTMIRSTANPSVDMYNVDNPISLVGYLGREQYGDFPLVYGQVFTASPTTWEEKGNIYARGNDGKYVVAGTKMEPVYAAKDKMLFPRVWDASNDQGHAEYYRAFLGLKEGEAPTFADNITFFVKYQVNFMYLRYFFWNFVGKQNDTQGFGNVRDGNWITGIAPIDNFLYGDQSAMPDSLKNNKARNAFFALPLILGLIGFFYHYSRHRKDTLVVSLLFFFTGFAIVIYLNQAGNQPRERDYAYVGSFYAFAVWIGLGVMSIYELLASKMKAVKVAAPLAVAACLLAAPVLMGAVGWDDHDRSQKVLARDVAKDYLESCAPNAILFTVGDNDTYPLWYAQEVEGIRPDIRVINLSLLGVDWYIEQQRKAVNQSPAIPMTWGPEKYRGERNNYVRFYDAGIFPQDKFYNLKEVINFMGSDDERYKAQLQNGERINFLPTKNLFIPVDRETVLKNGTVSAADSANIESQVGFVLPERKSILYKNDLAVYDIIATNEWKRPIYFTSPTDLGLGDYLRVDGLTYRLVPIRRQPNNEPLPGLSDNVNIPVAYDNLMNKFVFGNADKPGVYFDEPNRRMLQGIRNTYTKVGVALAKENDRERALKVLNRSDSMLNSPNFPYAMTSPGNVHNMYSMEVVYAYYLAGDMKKGNEVHAQITKDLQQQLTYYAQLPANRMTNDLQDDAQRAQQFLYMLDDMKKQFSGDTTRQLEGQSQFQTGPGAPAGDSGKQ</sequence>
<feature type="transmembrane region" description="Helical" evidence="2">
    <location>
        <begin position="72"/>
        <end position="95"/>
    </location>
</feature>
<feature type="transmembrane region" description="Helical" evidence="2">
    <location>
        <begin position="7"/>
        <end position="24"/>
    </location>
</feature>
<dbReference type="EMBL" id="CP107006">
    <property type="protein sequence ID" value="UYQ95809.1"/>
    <property type="molecule type" value="Genomic_DNA"/>
</dbReference>
<evidence type="ECO:0000313" key="4">
    <source>
        <dbReference type="Proteomes" id="UP001162741"/>
    </source>
</evidence>
<feature type="transmembrane region" description="Helical" evidence="2">
    <location>
        <begin position="631"/>
        <end position="653"/>
    </location>
</feature>
<feature type="transmembrane region" description="Helical" evidence="2">
    <location>
        <begin position="598"/>
        <end position="619"/>
    </location>
</feature>
<name>A0ABY6J808_9BACT</name>
<evidence type="ECO:0000313" key="3">
    <source>
        <dbReference type="EMBL" id="UYQ95809.1"/>
    </source>
</evidence>
<keyword evidence="2" id="KW-1133">Transmembrane helix</keyword>
<feature type="transmembrane region" description="Helical" evidence="2">
    <location>
        <begin position="216"/>
        <end position="234"/>
    </location>
</feature>
<feature type="transmembrane region" description="Helical" evidence="2">
    <location>
        <begin position="246"/>
        <end position="274"/>
    </location>
</feature>
<dbReference type="PANTHER" id="PTHR16214:SF3">
    <property type="entry name" value="TRANSMEMBRANE PROTEIN 260"/>
    <property type="match status" value="1"/>
</dbReference>
<organism evidence="3 4">
    <name type="scientific">Chitinophaga horti</name>
    <dbReference type="NCBI Taxonomy" id="2920382"/>
    <lineage>
        <taxon>Bacteria</taxon>
        <taxon>Pseudomonadati</taxon>
        <taxon>Bacteroidota</taxon>
        <taxon>Chitinophagia</taxon>
        <taxon>Chitinophagales</taxon>
        <taxon>Chitinophagaceae</taxon>
        <taxon>Chitinophaga</taxon>
    </lineage>
</organism>
<dbReference type="Proteomes" id="UP001162741">
    <property type="component" value="Chromosome"/>
</dbReference>
<dbReference type="RefSeq" id="WP_264283486.1">
    <property type="nucleotide sequence ID" value="NZ_CP107006.1"/>
</dbReference>
<gene>
    <name evidence="3" type="ORF">MKQ68_11925</name>
</gene>
<protein>
    <submittedName>
        <fullName evidence="3">DUF2723 domain-containing protein</fullName>
    </submittedName>
</protein>
<dbReference type="Pfam" id="PF11028">
    <property type="entry name" value="TMEM260-like"/>
    <property type="match status" value="1"/>
</dbReference>
<dbReference type="PANTHER" id="PTHR16214">
    <property type="entry name" value="TRANSMEMBRANE PROTEIN 260"/>
    <property type="match status" value="1"/>
</dbReference>
<keyword evidence="4" id="KW-1185">Reference proteome</keyword>
<feature type="transmembrane region" description="Helical" evidence="2">
    <location>
        <begin position="174"/>
        <end position="204"/>
    </location>
</feature>
<feature type="transmembrane region" description="Helical" evidence="2">
    <location>
        <begin position="568"/>
        <end position="586"/>
    </location>
</feature>
<keyword evidence="2" id="KW-0812">Transmembrane</keyword>
<dbReference type="InterPro" id="IPR052724">
    <property type="entry name" value="GT117_domain-containing"/>
</dbReference>
<dbReference type="InterPro" id="IPR021280">
    <property type="entry name" value="TMEM260-like"/>
</dbReference>
<feature type="compositionally biased region" description="Polar residues" evidence="1">
    <location>
        <begin position="1052"/>
        <end position="1067"/>
    </location>
</feature>
<evidence type="ECO:0000256" key="1">
    <source>
        <dbReference type="SAM" id="MobiDB-lite"/>
    </source>
</evidence>
<feature type="transmembrane region" description="Helical" evidence="2">
    <location>
        <begin position="544"/>
        <end position="562"/>
    </location>
</feature>
<accession>A0ABY6J808</accession>